<dbReference type="RefSeq" id="WP_067678993.1">
    <property type="nucleotide sequence ID" value="NZ_CP016591.1"/>
</dbReference>
<feature type="transmembrane region" description="Helical" evidence="1">
    <location>
        <begin position="206"/>
        <end position="224"/>
    </location>
</feature>
<dbReference type="KEGG" id="ado:A6F68_01876"/>
<accession>A0A1B2AE13</accession>
<sequence>MEPADPFLALGAALCAGLLIGIERGWKLRNERPGERVAGVRTFTLLGLVAGLSGLLAAQGYTLVSGLIATGCTAIVAAGYWKGVGAGGKPDATSAVAAMVTLGLGFVAGSSNPALAVAAAAVVTLVLALRTEVHRWIGLLDEADIKAFARYAVIAGAIYPFLPDGRYGPYDAWDPHALWLVVIVVTGFSLAGYLANRLFGARRGTIATAIIGGAYSSTAVTQSFSQRLGSGAGGSAENAGIALATAVMYLRVIVLVAILAGSLLMPFLLIVAPALIVAAIASYVLYRKAEASTGPAPPGNPIALLPAFAFVAFVAVAAVAARWAEGTFGEEGIAILLLTMGTMDVDAAIVTAGGLEPGTIAPALAALAIGGTILANMLVKLGVALAYGRGAARPAALALGASMIALAASLAAGYLRL</sequence>
<feature type="transmembrane region" description="Helical" evidence="1">
    <location>
        <begin position="145"/>
        <end position="162"/>
    </location>
</feature>
<dbReference type="Pfam" id="PF13194">
    <property type="entry name" value="DUF4010"/>
    <property type="match status" value="1"/>
</dbReference>
<evidence type="ECO:0000313" key="4">
    <source>
        <dbReference type="EMBL" id="ANY20386.1"/>
    </source>
</evidence>
<dbReference type="EMBL" id="CP016591">
    <property type="protein sequence ID" value="ANY20386.1"/>
    <property type="molecule type" value="Genomic_DNA"/>
</dbReference>
<keyword evidence="5" id="KW-1185">Reference proteome</keyword>
<feature type="transmembrane region" description="Helical" evidence="1">
    <location>
        <begin position="302"/>
        <end position="321"/>
    </location>
</feature>
<feature type="transmembrane region" description="Helical" evidence="1">
    <location>
        <begin position="333"/>
        <end position="354"/>
    </location>
</feature>
<dbReference type="STRING" id="692370.A6F68_01876"/>
<dbReference type="Pfam" id="PF02308">
    <property type="entry name" value="MgtC"/>
    <property type="match status" value="1"/>
</dbReference>
<dbReference type="OrthoDB" id="9813718at2"/>
<keyword evidence="1" id="KW-0472">Membrane</keyword>
<dbReference type="AlphaFoldDB" id="A0A1B2AE13"/>
<feature type="transmembrane region" description="Helical" evidence="1">
    <location>
        <begin position="267"/>
        <end position="286"/>
    </location>
</feature>
<evidence type="ECO:0000256" key="1">
    <source>
        <dbReference type="SAM" id="Phobius"/>
    </source>
</evidence>
<dbReference type="InterPro" id="IPR025105">
    <property type="entry name" value="DUF4010"/>
</dbReference>
<proteinExistence type="predicted"/>
<feature type="transmembrane region" description="Helical" evidence="1">
    <location>
        <begin position="177"/>
        <end position="194"/>
    </location>
</feature>
<organism evidence="4 5">
    <name type="scientific">Tsuneonella dongtanensis</name>
    <dbReference type="NCBI Taxonomy" id="692370"/>
    <lineage>
        <taxon>Bacteria</taxon>
        <taxon>Pseudomonadati</taxon>
        <taxon>Pseudomonadota</taxon>
        <taxon>Alphaproteobacteria</taxon>
        <taxon>Sphingomonadales</taxon>
        <taxon>Erythrobacteraceae</taxon>
        <taxon>Tsuneonella</taxon>
    </lineage>
</organism>
<feature type="transmembrane region" description="Helical" evidence="1">
    <location>
        <begin position="63"/>
        <end position="80"/>
    </location>
</feature>
<feature type="transmembrane region" description="Helical" evidence="1">
    <location>
        <begin position="38"/>
        <end position="57"/>
    </location>
</feature>
<feature type="transmembrane region" description="Helical" evidence="1">
    <location>
        <begin position="239"/>
        <end position="260"/>
    </location>
</feature>
<keyword evidence="1" id="KW-1133">Transmembrane helix</keyword>
<keyword evidence="1" id="KW-0812">Transmembrane</keyword>
<feature type="domain" description="MgtC/SapB/SrpB/YhiD N-terminal" evidence="2">
    <location>
        <begin position="10"/>
        <end position="135"/>
    </location>
</feature>
<name>A0A1B2AE13_9SPHN</name>
<dbReference type="PATRIC" id="fig|692370.5.peg.1889"/>
<protein>
    <submittedName>
        <fullName evidence="4">Uncharacterized protein</fullName>
    </submittedName>
</protein>
<reference evidence="4 5" key="1">
    <citation type="submission" date="2016-07" db="EMBL/GenBank/DDBJ databases">
        <title>Complete genome sequence of Altererythrobacter dongtanensis KCTC 22672, a type strain with esterase isolated from tidal flat.</title>
        <authorList>
            <person name="Cheng H."/>
            <person name="Wu Y.-H."/>
            <person name="Zhou P."/>
            <person name="Huo Y.-Y."/>
            <person name="Wang C.-S."/>
            <person name="Xu X.-W."/>
        </authorList>
    </citation>
    <scope>NUCLEOTIDE SEQUENCE [LARGE SCALE GENOMIC DNA]</scope>
    <source>
        <strain evidence="4 5">KCTC 22672</strain>
    </source>
</reference>
<evidence type="ECO:0000259" key="3">
    <source>
        <dbReference type="Pfam" id="PF13194"/>
    </source>
</evidence>
<evidence type="ECO:0000259" key="2">
    <source>
        <dbReference type="Pfam" id="PF02308"/>
    </source>
</evidence>
<feature type="transmembrane region" description="Helical" evidence="1">
    <location>
        <begin position="114"/>
        <end position="133"/>
    </location>
</feature>
<dbReference type="Proteomes" id="UP000092932">
    <property type="component" value="Chromosome"/>
</dbReference>
<feature type="domain" description="DUF4010" evidence="3">
    <location>
        <begin position="183"/>
        <end position="388"/>
    </location>
</feature>
<feature type="transmembrane region" description="Helical" evidence="1">
    <location>
        <begin position="6"/>
        <end position="26"/>
    </location>
</feature>
<dbReference type="InterPro" id="IPR049177">
    <property type="entry name" value="MgtC_SapB_SrpB_YhiD_N"/>
</dbReference>
<feature type="transmembrane region" description="Helical" evidence="1">
    <location>
        <begin position="360"/>
        <end position="383"/>
    </location>
</feature>
<feature type="transmembrane region" description="Helical" evidence="1">
    <location>
        <begin position="395"/>
        <end position="415"/>
    </location>
</feature>
<evidence type="ECO:0000313" key="5">
    <source>
        <dbReference type="Proteomes" id="UP000092932"/>
    </source>
</evidence>
<gene>
    <name evidence="4" type="ORF">A6F68_01876</name>
</gene>
<dbReference type="PANTHER" id="PTHR39084:SF1">
    <property type="entry name" value="DUF4010 DOMAIN-CONTAINING PROTEIN"/>
    <property type="match status" value="1"/>
</dbReference>
<dbReference type="PANTHER" id="PTHR39084">
    <property type="entry name" value="MEMBRANE PROTEIN-RELATED"/>
    <property type="match status" value="1"/>
</dbReference>